<evidence type="ECO:0000313" key="1">
    <source>
        <dbReference type="EMBL" id="SFB73665.1"/>
    </source>
</evidence>
<reference evidence="2" key="1">
    <citation type="submission" date="2016-10" db="EMBL/GenBank/DDBJ databases">
        <authorList>
            <person name="Varghese N."/>
            <person name="Submissions S."/>
        </authorList>
    </citation>
    <scope>NUCLEOTIDE SEQUENCE [LARGE SCALE GENOMIC DNA]</scope>
    <source>
        <strain evidence="2">ATCC 43811</strain>
    </source>
</reference>
<proteinExistence type="predicted"/>
<protein>
    <recommendedName>
        <fullName evidence="3">Sporulation related domain-containing protein</fullName>
    </recommendedName>
</protein>
<feature type="non-terminal residue" evidence="1">
    <location>
        <position position="1"/>
    </location>
</feature>
<evidence type="ECO:0008006" key="3">
    <source>
        <dbReference type="Google" id="ProtNLM"/>
    </source>
</evidence>
<dbReference type="Proteomes" id="UP000240042">
    <property type="component" value="Unassembled WGS sequence"/>
</dbReference>
<dbReference type="STRING" id="34097.SAMN02745150_00490"/>
<dbReference type="RefSeq" id="WP_159428139.1">
    <property type="nucleotide sequence ID" value="NZ_FOKY01000002.1"/>
</dbReference>
<evidence type="ECO:0000313" key="2">
    <source>
        <dbReference type="Proteomes" id="UP000240042"/>
    </source>
</evidence>
<organism evidence="1 2">
    <name type="scientific">Brevinema andersonii</name>
    <dbReference type="NCBI Taxonomy" id="34097"/>
    <lineage>
        <taxon>Bacteria</taxon>
        <taxon>Pseudomonadati</taxon>
        <taxon>Spirochaetota</taxon>
        <taxon>Spirochaetia</taxon>
        <taxon>Brevinematales</taxon>
        <taxon>Brevinemataceae</taxon>
        <taxon>Brevinema</taxon>
    </lineage>
</organism>
<sequence>TNAVSELAVRNLDRTNIIPVYHTNLVTNIVNVETTNTLNRIVVESVTNIMPSYITNYRTNIINIEITNEFNQPVLRDFTNLIPIYQTNYRTNIVNREITNAIHNIVTKDQTNVVPILITNYTTKLKNIRITNTLNDIILTERTNFIPIYYTNYRTNIINVPVTNAMNELTIRSVTNLTPIYITNYQANIENAIISNSINTVQVDFKDTIITNIINQVITNILDQMITNLESTTNISVQTNYTEVFDEFGVYTNIIIISNNTTEVEPSPIALRDIPIRIDPPQNDFIQEPEYITPIEEPQILSFNQDVAKLQTKAASLAEKAASVAGGYSYPETKGYVVRIAQVKDVTIANIITKEIAKIDRSIPVGIYFRDDIYYVEVRNLKDYDSAKELSQFLYRMGYKDTQIFERFEVTEYQE</sequence>
<dbReference type="EMBL" id="FOKY01000002">
    <property type="protein sequence ID" value="SFB73665.1"/>
    <property type="molecule type" value="Genomic_DNA"/>
</dbReference>
<name>A0A1I1DFE0_BREAD</name>
<gene>
    <name evidence="1" type="ORF">SAMN02745150_00490</name>
</gene>
<accession>A0A1I1DFE0</accession>
<dbReference type="AlphaFoldDB" id="A0A1I1DFE0"/>
<keyword evidence="2" id="KW-1185">Reference proteome</keyword>